<dbReference type="InterPro" id="IPR036397">
    <property type="entry name" value="RNaseH_sf"/>
</dbReference>
<keyword evidence="3" id="KW-1185">Reference proteome</keyword>
<organism evidence="2 3">
    <name type="scientific">Mucuna pruriens</name>
    <name type="common">Velvet bean</name>
    <name type="synonym">Dolichos pruriens</name>
    <dbReference type="NCBI Taxonomy" id="157652"/>
    <lineage>
        <taxon>Eukaryota</taxon>
        <taxon>Viridiplantae</taxon>
        <taxon>Streptophyta</taxon>
        <taxon>Embryophyta</taxon>
        <taxon>Tracheophyta</taxon>
        <taxon>Spermatophyta</taxon>
        <taxon>Magnoliopsida</taxon>
        <taxon>eudicotyledons</taxon>
        <taxon>Gunneridae</taxon>
        <taxon>Pentapetalae</taxon>
        <taxon>rosids</taxon>
        <taxon>fabids</taxon>
        <taxon>Fabales</taxon>
        <taxon>Fabaceae</taxon>
        <taxon>Papilionoideae</taxon>
        <taxon>50 kb inversion clade</taxon>
        <taxon>NPAAA clade</taxon>
        <taxon>indigoferoid/millettioid clade</taxon>
        <taxon>Phaseoleae</taxon>
        <taxon>Mucuna</taxon>
    </lineage>
</organism>
<dbReference type="InterPro" id="IPR012337">
    <property type="entry name" value="RNaseH-like_sf"/>
</dbReference>
<proteinExistence type="predicted"/>
<accession>A0A371HZB8</accession>
<protein>
    <recommendedName>
        <fullName evidence="4">Integrase catalytic domain-containing protein</fullName>
    </recommendedName>
</protein>
<feature type="region of interest" description="Disordered" evidence="1">
    <location>
        <begin position="1"/>
        <end position="25"/>
    </location>
</feature>
<dbReference type="EMBL" id="QJKJ01001336">
    <property type="protein sequence ID" value="RDY08132.1"/>
    <property type="molecule type" value="Genomic_DNA"/>
</dbReference>
<evidence type="ECO:0000313" key="3">
    <source>
        <dbReference type="Proteomes" id="UP000257109"/>
    </source>
</evidence>
<feature type="non-terminal residue" evidence="2">
    <location>
        <position position="1"/>
    </location>
</feature>
<dbReference type="Gene3D" id="3.30.420.10">
    <property type="entry name" value="Ribonuclease H-like superfamily/Ribonuclease H"/>
    <property type="match status" value="1"/>
</dbReference>
<dbReference type="Proteomes" id="UP000257109">
    <property type="component" value="Unassembled WGS sequence"/>
</dbReference>
<evidence type="ECO:0008006" key="4">
    <source>
        <dbReference type="Google" id="ProtNLM"/>
    </source>
</evidence>
<sequence>MASLTGKSFTNKNDSGGPPRICRSRTIRSDNGKEYANEIFDKFCEETGIKHQLIVPYTPHLYQCYQIAAMAESGGRFLTGRHQIAVAGRPPRHLPFVYSGFWARRRDPPSAIKNTYLDTIEMLLALTAHRGWKEEILVEQPEGFHVKEQEEKLYKLKNALYGADLIIVSTYIDDLLVTGTNEKLIMEFKAEMLQDCKSTTTPMNQKKKFNKDDGADKIDEHHCRSLIVLPNTMVSNTLTFRIFSFMDEYSDWGGSVDDMKSTTEYLNTFSK</sequence>
<evidence type="ECO:0000256" key="1">
    <source>
        <dbReference type="SAM" id="MobiDB-lite"/>
    </source>
</evidence>
<dbReference type="GO" id="GO:0003676">
    <property type="term" value="F:nucleic acid binding"/>
    <property type="evidence" value="ECO:0007669"/>
    <property type="project" value="InterPro"/>
</dbReference>
<gene>
    <name evidence="2" type="ORF">CR513_07675</name>
</gene>
<feature type="compositionally biased region" description="Polar residues" evidence="1">
    <location>
        <begin position="1"/>
        <end position="14"/>
    </location>
</feature>
<comment type="caution">
    <text evidence="2">The sequence shown here is derived from an EMBL/GenBank/DDBJ whole genome shotgun (WGS) entry which is preliminary data.</text>
</comment>
<evidence type="ECO:0000313" key="2">
    <source>
        <dbReference type="EMBL" id="RDY08132.1"/>
    </source>
</evidence>
<dbReference type="AlphaFoldDB" id="A0A371HZB8"/>
<dbReference type="SUPFAM" id="SSF53098">
    <property type="entry name" value="Ribonuclease H-like"/>
    <property type="match status" value="1"/>
</dbReference>
<name>A0A371HZB8_MUCPR</name>
<reference evidence="2" key="1">
    <citation type="submission" date="2018-05" db="EMBL/GenBank/DDBJ databases">
        <title>Draft genome of Mucuna pruriens seed.</title>
        <authorList>
            <person name="Nnadi N.E."/>
            <person name="Vos R."/>
            <person name="Hasami M.H."/>
            <person name="Devisetty U.K."/>
            <person name="Aguiy J.C."/>
        </authorList>
    </citation>
    <scope>NUCLEOTIDE SEQUENCE [LARGE SCALE GENOMIC DNA]</scope>
    <source>
        <strain evidence="2">JCA_2017</strain>
    </source>
</reference>